<keyword evidence="3" id="KW-1185">Reference proteome</keyword>
<sequence length="257" mass="29623">MILFWPISYPLAKMLDSYFGEHGSTRFQKNELKALIELHGIQKHATGGGHASDDQGFTQAEINMITSTIDLRDKTVEQVMIPIKDVFSVNKNNELNKETLARIASSGYSYVTIYENQKENIIGTIRSKQLIDMELTKRKISELDNLVRPVLFIQNDTSLFEMLMIFKQKKTKIAFVVEANKIEQTNTSRIPNYQIVDEKISKKIIGLISLKMLFEEIVKKEFHDQDNHIKFNSLKPHQIQPIGKSQNKILIEPEEKN</sequence>
<evidence type="ECO:0000313" key="3">
    <source>
        <dbReference type="Proteomes" id="UP000689195"/>
    </source>
</evidence>
<dbReference type="InterPro" id="IPR045095">
    <property type="entry name" value="ACDP"/>
</dbReference>
<gene>
    <name evidence="2" type="ORF">PPENT_87.1.T0090387</name>
</gene>
<organism evidence="2 3">
    <name type="scientific">Paramecium pentaurelia</name>
    <dbReference type="NCBI Taxonomy" id="43138"/>
    <lineage>
        <taxon>Eukaryota</taxon>
        <taxon>Sar</taxon>
        <taxon>Alveolata</taxon>
        <taxon>Ciliophora</taxon>
        <taxon>Intramacronucleata</taxon>
        <taxon>Oligohymenophorea</taxon>
        <taxon>Peniculida</taxon>
        <taxon>Parameciidae</taxon>
        <taxon>Paramecium</taxon>
    </lineage>
</organism>
<dbReference type="GO" id="GO:0010960">
    <property type="term" value="P:magnesium ion homeostasis"/>
    <property type="evidence" value="ECO:0007669"/>
    <property type="project" value="InterPro"/>
</dbReference>
<proteinExistence type="predicted"/>
<dbReference type="PANTHER" id="PTHR12064">
    <property type="entry name" value="METAL TRANSPORTER CNNM"/>
    <property type="match status" value="1"/>
</dbReference>
<dbReference type="CDD" id="cd04590">
    <property type="entry name" value="CBS_pair_CorC_HlyC_assoc"/>
    <property type="match status" value="1"/>
</dbReference>
<evidence type="ECO:0000256" key="1">
    <source>
        <dbReference type="ARBA" id="ARBA00022737"/>
    </source>
</evidence>
<dbReference type="OrthoDB" id="297971at2759"/>
<dbReference type="PANTHER" id="PTHR12064:SF97">
    <property type="entry name" value="METAL TRANSPORTER CNNM-5"/>
    <property type="match status" value="1"/>
</dbReference>
<dbReference type="AlphaFoldDB" id="A0A8S1SMB0"/>
<comment type="caution">
    <text evidence="2">The sequence shown here is derived from an EMBL/GenBank/DDBJ whole genome shotgun (WGS) entry which is preliminary data.</text>
</comment>
<reference evidence="2" key="1">
    <citation type="submission" date="2021-01" db="EMBL/GenBank/DDBJ databases">
        <authorList>
            <consortium name="Genoscope - CEA"/>
            <person name="William W."/>
        </authorList>
    </citation>
    <scope>NUCLEOTIDE SEQUENCE</scope>
</reference>
<evidence type="ECO:0008006" key="4">
    <source>
        <dbReference type="Google" id="ProtNLM"/>
    </source>
</evidence>
<protein>
    <recommendedName>
        <fullName evidence="4">CNNM transmembrane domain-containing protein</fullName>
    </recommendedName>
</protein>
<evidence type="ECO:0000313" key="2">
    <source>
        <dbReference type="EMBL" id="CAD8140998.1"/>
    </source>
</evidence>
<name>A0A8S1SMB0_9CILI</name>
<dbReference type="EMBL" id="CAJJDO010000009">
    <property type="protein sequence ID" value="CAD8140998.1"/>
    <property type="molecule type" value="Genomic_DNA"/>
</dbReference>
<keyword evidence="1" id="KW-0677">Repeat</keyword>
<dbReference type="GO" id="GO:0005737">
    <property type="term" value="C:cytoplasm"/>
    <property type="evidence" value="ECO:0007669"/>
    <property type="project" value="TreeGrafter"/>
</dbReference>
<dbReference type="Proteomes" id="UP000689195">
    <property type="component" value="Unassembled WGS sequence"/>
</dbReference>
<accession>A0A8S1SMB0</accession>
<dbReference type="GO" id="GO:0030026">
    <property type="term" value="P:intracellular manganese ion homeostasis"/>
    <property type="evidence" value="ECO:0007669"/>
    <property type="project" value="TreeGrafter"/>
</dbReference>
<dbReference type="InterPro" id="IPR044751">
    <property type="entry name" value="Ion_transp-like_CBS"/>
</dbReference>